<proteinExistence type="predicted"/>
<dbReference type="Proteomes" id="UP000265520">
    <property type="component" value="Unassembled WGS sequence"/>
</dbReference>
<feature type="region of interest" description="Disordered" evidence="1">
    <location>
        <begin position="29"/>
        <end position="49"/>
    </location>
</feature>
<feature type="compositionally biased region" description="Polar residues" evidence="1">
    <location>
        <begin position="33"/>
        <end position="49"/>
    </location>
</feature>
<sequence length="49" mass="5193">QLAMGCSRPEEESLTMAPFLVCVRIATPDTRIGSPNLSSTASTTPAVER</sequence>
<dbReference type="AlphaFoldDB" id="A0A392W3L2"/>
<evidence type="ECO:0000256" key="1">
    <source>
        <dbReference type="SAM" id="MobiDB-lite"/>
    </source>
</evidence>
<dbReference type="EMBL" id="LXQA011353453">
    <property type="protein sequence ID" value="MCI94333.1"/>
    <property type="molecule type" value="Genomic_DNA"/>
</dbReference>
<protein>
    <submittedName>
        <fullName evidence="2">Uncharacterized protein</fullName>
    </submittedName>
</protein>
<feature type="non-terminal residue" evidence="2">
    <location>
        <position position="1"/>
    </location>
</feature>
<reference evidence="2 3" key="1">
    <citation type="journal article" date="2018" name="Front. Plant Sci.">
        <title>Red Clover (Trifolium pratense) and Zigzag Clover (T. medium) - A Picture of Genomic Similarities and Differences.</title>
        <authorList>
            <person name="Dluhosova J."/>
            <person name="Istvanek J."/>
            <person name="Nedelnik J."/>
            <person name="Repkova J."/>
        </authorList>
    </citation>
    <scope>NUCLEOTIDE SEQUENCE [LARGE SCALE GENOMIC DNA]</scope>
    <source>
        <strain evidence="3">cv. 10/8</strain>
        <tissue evidence="2">Leaf</tissue>
    </source>
</reference>
<organism evidence="2 3">
    <name type="scientific">Trifolium medium</name>
    <dbReference type="NCBI Taxonomy" id="97028"/>
    <lineage>
        <taxon>Eukaryota</taxon>
        <taxon>Viridiplantae</taxon>
        <taxon>Streptophyta</taxon>
        <taxon>Embryophyta</taxon>
        <taxon>Tracheophyta</taxon>
        <taxon>Spermatophyta</taxon>
        <taxon>Magnoliopsida</taxon>
        <taxon>eudicotyledons</taxon>
        <taxon>Gunneridae</taxon>
        <taxon>Pentapetalae</taxon>
        <taxon>rosids</taxon>
        <taxon>fabids</taxon>
        <taxon>Fabales</taxon>
        <taxon>Fabaceae</taxon>
        <taxon>Papilionoideae</taxon>
        <taxon>50 kb inversion clade</taxon>
        <taxon>NPAAA clade</taxon>
        <taxon>Hologalegina</taxon>
        <taxon>IRL clade</taxon>
        <taxon>Trifolieae</taxon>
        <taxon>Trifolium</taxon>
    </lineage>
</organism>
<keyword evidence="3" id="KW-1185">Reference proteome</keyword>
<evidence type="ECO:0000313" key="2">
    <source>
        <dbReference type="EMBL" id="MCI94333.1"/>
    </source>
</evidence>
<comment type="caution">
    <text evidence="2">The sequence shown here is derived from an EMBL/GenBank/DDBJ whole genome shotgun (WGS) entry which is preliminary data.</text>
</comment>
<name>A0A392W3L2_9FABA</name>
<accession>A0A392W3L2</accession>
<evidence type="ECO:0000313" key="3">
    <source>
        <dbReference type="Proteomes" id="UP000265520"/>
    </source>
</evidence>